<proteinExistence type="predicted"/>
<dbReference type="SUPFAM" id="SSF54001">
    <property type="entry name" value="Cysteine proteinases"/>
    <property type="match status" value="1"/>
</dbReference>
<dbReference type="AlphaFoldDB" id="A0AAD1UM14"/>
<dbReference type="InterPro" id="IPR018200">
    <property type="entry name" value="USP_CS"/>
</dbReference>
<protein>
    <recommendedName>
        <fullName evidence="2">USP domain-containing protein</fullName>
    </recommendedName>
</protein>
<dbReference type="InterPro" id="IPR050185">
    <property type="entry name" value="Ub_carboxyl-term_hydrolase"/>
</dbReference>
<feature type="region of interest" description="Disordered" evidence="1">
    <location>
        <begin position="24"/>
        <end position="56"/>
    </location>
</feature>
<name>A0AAD1UM14_EUPCR</name>
<dbReference type="Pfam" id="PF00443">
    <property type="entry name" value="UCH"/>
    <property type="match status" value="1"/>
</dbReference>
<dbReference type="InterPro" id="IPR038765">
    <property type="entry name" value="Papain-like_cys_pep_sf"/>
</dbReference>
<dbReference type="EMBL" id="CAMPGE010013205">
    <property type="protein sequence ID" value="CAI2371948.1"/>
    <property type="molecule type" value="Genomic_DNA"/>
</dbReference>
<evidence type="ECO:0000259" key="2">
    <source>
        <dbReference type="PROSITE" id="PS50235"/>
    </source>
</evidence>
<dbReference type="GO" id="GO:0016579">
    <property type="term" value="P:protein deubiquitination"/>
    <property type="evidence" value="ECO:0007669"/>
    <property type="project" value="InterPro"/>
</dbReference>
<evidence type="ECO:0000256" key="1">
    <source>
        <dbReference type="SAM" id="MobiDB-lite"/>
    </source>
</evidence>
<dbReference type="GO" id="GO:0004843">
    <property type="term" value="F:cysteine-type deubiquitinase activity"/>
    <property type="evidence" value="ECO:0007669"/>
    <property type="project" value="InterPro"/>
</dbReference>
<dbReference type="PROSITE" id="PS50235">
    <property type="entry name" value="USP_3"/>
    <property type="match status" value="1"/>
</dbReference>
<dbReference type="PROSITE" id="PS00973">
    <property type="entry name" value="USP_2"/>
    <property type="match status" value="1"/>
</dbReference>
<feature type="compositionally biased region" description="Low complexity" evidence="1">
    <location>
        <begin position="28"/>
        <end position="45"/>
    </location>
</feature>
<dbReference type="Proteomes" id="UP001295684">
    <property type="component" value="Unassembled WGS sequence"/>
</dbReference>
<reference evidence="3" key="1">
    <citation type="submission" date="2023-07" db="EMBL/GenBank/DDBJ databases">
        <authorList>
            <consortium name="AG Swart"/>
            <person name="Singh M."/>
            <person name="Singh A."/>
            <person name="Seah K."/>
            <person name="Emmerich C."/>
        </authorList>
    </citation>
    <scope>NUCLEOTIDE SEQUENCE</scope>
    <source>
        <strain evidence="3">DP1</strain>
    </source>
</reference>
<dbReference type="InterPro" id="IPR028889">
    <property type="entry name" value="USP"/>
</dbReference>
<accession>A0AAD1UM14</accession>
<sequence>MKRTLSNPLCPKILNCRRLKLKRKRTNLTKNSQTPLSSTSSSQNPHKPLKKRQLKEQAKKSEELLASVEKLVSLQVEERAIVAVQNKEEKIRMLEVTEGIKNQYLDCFMIASLQALFSVREFFEYYFEGDFGEKGSGGEGMEVSRELHQVCKKYKRARGKCISVKRFRKYFNGDFDNYKQHDACQFILHLFEKLQKEHSPETPFSQSSGHANSIEAWESYTEDLHSIIDKLFVGMSKTTFTCHSCSNSTSIYEEFKTIPLQCTSTFTFPFYETSTSEFNCSTCADITSCSITNTISHYPSYLLLPFQRLDPFISSKITKSLPFPSSFSPSPTSSLNYSLLSTINHHGFSLEGGHYTAACRRGKSGEEKWMQCDDAHVEEGETDGDEYVLLYGSRRKGG</sequence>
<evidence type="ECO:0000313" key="3">
    <source>
        <dbReference type="EMBL" id="CAI2371948.1"/>
    </source>
</evidence>
<organism evidence="3 4">
    <name type="scientific">Euplotes crassus</name>
    <dbReference type="NCBI Taxonomy" id="5936"/>
    <lineage>
        <taxon>Eukaryota</taxon>
        <taxon>Sar</taxon>
        <taxon>Alveolata</taxon>
        <taxon>Ciliophora</taxon>
        <taxon>Intramacronucleata</taxon>
        <taxon>Spirotrichea</taxon>
        <taxon>Hypotrichia</taxon>
        <taxon>Euplotida</taxon>
        <taxon>Euplotidae</taxon>
        <taxon>Moneuplotes</taxon>
    </lineage>
</organism>
<dbReference type="InterPro" id="IPR001394">
    <property type="entry name" value="Peptidase_C19_UCH"/>
</dbReference>
<dbReference type="PANTHER" id="PTHR21646">
    <property type="entry name" value="UBIQUITIN CARBOXYL-TERMINAL HYDROLASE"/>
    <property type="match status" value="1"/>
</dbReference>
<keyword evidence="4" id="KW-1185">Reference proteome</keyword>
<feature type="domain" description="USP" evidence="2">
    <location>
        <begin position="98"/>
        <end position="394"/>
    </location>
</feature>
<comment type="caution">
    <text evidence="3">The sequence shown here is derived from an EMBL/GenBank/DDBJ whole genome shotgun (WGS) entry which is preliminary data.</text>
</comment>
<evidence type="ECO:0000313" key="4">
    <source>
        <dbReference type="Proteomes" id="UP001295684"/>
    </source>
</evidence>
<gene>
    <name evidence="3" type="ORF">ECRASSUSDP1_LOCUS13275</name>
</gene>
<dbReference type="Gene3D" id="3.90.70.10">
    <property type="entry name" value="Cysteine proteinases"/>
    <property type="match status" value="1"/>
</dbReference>